<organism evidence="6 7">
    <name type="scientific">Pseudahrensia aquimaris</name>
    <dbReference type="NCBI Taxonomy" id="744461"/>
    <lineage>
        <taxon>Bacteria</taxon>
        <taxon>Pseudomonadati</taxon>
        <taxon>Pseudomonadota</taxon>
        <taxon>Alphaproteobacteria</taxon>
        <taxon>Hyphomicrobiales</taxon>
        <taxon>Ahrensiaceae</taxon>
        <taxon>Pseudahrensia</taxon>
    </lineage>
</organism>
<dbReference type="RefSeq" id="WP_377211851.1">
    <property type="nucleotide sequence ID" value="NZ_JBHTJV010000003.1"/>
</dbReference>
<sequence length="142" mass="15986">MFDEPNGILIPVFGHLMLIFFLFVMVSIKRMSAVKRGQAENADFARIGEEPEASRRWAKNLDNQFQVPMLFYALVALLFATEMVNSTQIILATIFLVGRVLHTIVQVSGDNVPLRGQVFVINFAALACMWLLFFAQKSGLMT</sequence>
<comment type="caution">
    <text evidence="6">The sequence shown here is derived from an EMBL/GenBank/DDBJ whole genome shotgun (WGS) entry which is preliminary data.</text>
</comment>
<evidence type="ECO:0000313" key="7">
    <source>
        <dbReference type="Proteomes" id="UP001597101"/>
    </source>
</evidence>
<accession>A0ABW3FCW5</accession>
<dbReference type="InterPro" id="IPR023352">
    <property type="entry name" value="MAPEG-like_dom_sf"/>
</dbReference>
<feature type="transmembrane region" description="Helical" evidence="5">
    <location>
        <begin position="6"/>
        <end position="28"/>
    </location>
</feature>
<dbReference type="Pfam" id="PF01124">
    <property type="entry name" value="MAPEG"/>
    <property type="match status" value="1"/>
</dbReference>
<dbReference type="EMBL" id="JBHTJV010000003">
    <property type="protein sequence ID" value="MFD0916015.1"/>
    <property type="molecule type" value="Genomic_DNA"/>
</dbReference>
<feature type="transmembrane region" description="Helical" evidence="5">
    <location>
        <begin position="69"/>
        <end position="97"/>
    </location>
</feature>
<dbReference type="Proteomes" id="UP001597101">
    <property type="component" value="Unassembled WGS sequence"/>
</dbReference>
<evidence type="ECO:0000256" key="5">
    <source>
        <dbReference type="SAM" id="Phobius"/>
    </source>
</evidence>
<name>A0ABW3FCW5_9HYPH</name>
<keyword evidence="7" id="KW-1185">Reference proteome</keyword>
<evidence type="ECO:0000256" key="2">
    <source>
        <dbReference type="ARBA" id="ARBA00022692"/>
    </source>
</evidence>
<keyword evidence="2 5" id="KW-0812">Transmembrane</keyword>
<proteinExistence type="predicted"/>
<evidence type="ECO:0000256" key="1">
    <source>
        <dbReference type="ARBA" id="ARBA00004370"/>
    </source>
</evidence>
<protein>
    <submittedName>
        <fullName evidence="6">MAPEG family protein</fullName>
    </submittedName>
</protein>
<keyword evidence="3 5" id="KW-1133">Transmembrane helix</keyword>
<comment type="subcellular location">
    <subcellularLocation>
        <location evidence="1">Membrane</location>
    </subcellularLocation>
</comment>
<evidence type="ECO:0000256" key="4">
    <source>
        <dbReference type="ARBA" id="ARBA00023136"/>
    </source>
</evidence>
<evidence type="ECO:0000313" key="6">
    <source>
        <dbReference type="EMBL" id="MFD0916015.1"/>
    </source>
</evidence>
<dbReference type="InterPro" id="IPR001129">
    <property type="entry name" value="Membr-assoc_MAPEG"/>
</dbReference>
<dbReference type="Gene3D" id="1.20.120.550">
    <property type="entry name" value="Membrane associated eicosanoid/glutathione metabolism-like domain"/>
    <property type="match status" value="1"/>
</dbReference>
<evidence type="ECO:0000256" key="3">
    <source>
        <dbReference type="ARBA" id="ARBA00022989"/>
    </source>
</evidence>
<gene>
    <name evidence="6" type="ORF">ACFQ14_06305</name>
</gene>
<dbReference type="SUPFAM" id="SSF161084">
    <property type="entry name" value="MAPEG domain-like"/>
    <property type="match status" value="1"/>
</dbReference>
<keyword evidence="4 5" id="KW-0472">Membrane</keyword>
<reference evidence="7" key="1">
    <citation type="journal article" date="2019" name="Int. J. Syst. Evol. Microbiol.">
        <title>The Global Catalogue of Microorganisms (GCM) 10K type strain sequencing project: providing services to taxonomists for standard genome sequencing and annotation.</title>
        <authorList>
            <consortium name="The Broad Institute Genomics Platform"/>
            <consortium name="The Broad Institute Genome Sequencing Center for Infectious Disease"/>
            <person name="Wu L."/>
            <person name="Ma J."/>
        </authorList>
    </citation>
    <scope>NUCLEOTIDE SEQUENCE [LARGE SCALE GENOMIC DNA]</scope>
    <source>
        <strain evidence="7">CCUG 60023</strain>
    </source>
</reference>
<feature type="transmembrane region" description="Helical" evidence="5">
    <location>
        <begin position="117"/>
        <end position="135"/>
    </location>
</feature>